<dbReference type="AlphaFoldDB" id="A0A1Y5SIE3"/>
<dbReference type="OrthoDB" id="7785670at2"/>
<evidence type="ECO:0000313" key="1">
    <source>
        <dbReference type="EMBL" id="SLN40835.1"/>
    </source>
</evidence>
<accession>A0A1Y5SIE3</accession>
<dbReference type="Proteomes" id="UP000193870">
    <property type="component" value="Unassembled WGS sequence"/>
</dbReference>
<proteinExistence type="predicted"/>
<sequence>MDLSLGIAISAPSFRPGARQAGRVIRTVMAEPFGESPAIFDSGAARGVNSADIPLSGTSDALDGAQVEARIVRSADGVEVHPWATIATVTGGAWSGAFPFAMRNAHRLRAELRVAGESVITRMGDEFLVGHVVCLIGQSEDSRMFHPVFDDRRYQTVPSFAENSLFVLTWADHGAGGSYGANGIVPVSQAAPLTASLAHFAAVFAANAPGEPLLLIDATEQGTSRTALVDDSNPDRDWQATLADAVEIVRGYGGDVGVVMDTWTASDSAPGDNFRVRFHPVYSGARIDGSVFPLGGVMSDGGTSYRIDHFLWDLTGHARDAALFDAGVTKLAFHGPHRFEDFTMDAQGNYIPGLRAQKQDTRMSIRAMAADPQLAPIMRPRGPEILLYQNGTPTTATEWDGIRFAESFDPEPNAWVNWADAAHPSAYTDDGLPARARHTAVAALYALGRVSTDVPVLNRAAWTANHVDLWWEDARGRTPRLSTTRLERGEPSPVEPPHMRELAGFFINGKPADTTKIVDGRIRVYPNTGTFDGTTRLDYGLGGASGVVAAPDDEFAAIWKDLPLAVVGISGIEGVAVAPMPDQEAIRSTLPAAAQFLSSGDVILRDIARIPSNTTAITWHWRVRPTLGTVSQDLGGVEGARVTLQRLPDGKLRLLMMDAGGLISVPSMQTTLALGVLVDLVVSIDLAAGRVQLWKDGLRAEDLVIKPNVATFETNRNVQFLTGGSNGFTGGVDRMSVWYAGCGDGGIAALGQPFYSVSGQTVAPYIHEAGTGFDGVRTWLVAGTPKLG</sequence>
<dbReference type="EMBL" id="FWFV01000004">
    <property type="protein sequence ID" value="SLN40835.1"/>
    <property type="molecule type" value="Genomic_DNA"/>
</dbReference>
<keyword evidence="2" id="KW-1185">Reference proteome</keyword>
<reference evidence="1 2" key="1">
    <citation type="submission" date="2017-03" db="EMBL/GenBank/DDBJ databases">
        <authorList>
            <person name="Afonso C.L."/>
            <person name="Miller P.J."/>
            <person name="Scott M.A."/>
            <person name="Spackman E."/>
            <person name="Goraichik I."/>
            <person name="Dimitrov K.M."/>
            <person name="Suarez D.L."/>
            <person name="Swayne D.E."/>
        </authorList>
    </citation>
    <scope>NUCLEOTIDE SEQUENCE [LARGE SCALE GENOMIC DNA]</scope>
    <source>
        <strain evidence="1 2">CECT 7066</strain>
    </source>
</reference>
<protein>
    <submittedName>
        <fullName evidence="1">Uncharacterized protein</fullName>
    </submittedName>
</protein>
<evidence type="ECO:0000313" key="2">
    <source>
        <dbReference type="Proteomes" id="UP000193870"/>
    </source>
</evidence>
<gene>
    <name evidence="1" type="ORF">PAM7066_01748</name>
</gene>
<organism evidence="1 2">
    <name type="scientific">Palleronia marisminoris</name>
    <dbReference type="NCBI Taxonomy" id="315423"/>
    <lineage>
        <taxon>Bacteria</taxon>
        <taxon>Pseudomonadati</taxon>
        <taxon>Pseudomonadota</taxon>
        <taxon>Alphaproteobacteria</taxon>
        <taxon>Rhodobacterales</taxon>
        <taxon>Roseobacteraceae</taxon>
        <taxon>Palleronia</taxon>
    </lineage>
</organism>
<name>A0A1Y5SIE3_9RHOB</name>
<dbReference type="RefSeq" id="WP_085853748.1">
    <property type="nucleotide sequence ID" value="NZ_FOPF01000004.1"/>
</dbReference>